<dbReference type="EMBL" id="APJX01000003">
    <property type="protein sequence ID" value="EMS79862.1"/>
    <property type="molecule type" value="Genomic_DNA"/>
</dbReference>
<sequence>MIDRHDAQPHPDMLDFAPQKQYNPGCCFERTIKITQLKYRKENG</sequence>
<reference evidence="1 2" key="1">
    <citation type="journal article" date="2013" name="Genome Announc.">
        <title>Draft Genome Sequence of Desulfotignum phosphitoxidans DSM 13687 Strain FiPS-3.</title>
        <authorList>
            <person name="Poehlein A."/>
            <person name="Daniel R."/>
            <person name="Simeonova D.D."/>
        </authorList>
    </citation>
    <scope>NUCLEOTIDE SEQUENCE [LARGE SCALE GENOMIC DNA]</scope>
    <source>
        <strain evidence="1 2">DSM 13687</strain>
    </source>
</reference>
<proteinExistence type="predicted"/>
<evidence type="ECO:0000313" key="1">
    <source>
        <dbReference type="EMBL" id="EMS79862.1"/>
    </source>
</evidence>
<name>S0G5N6_9BACT</name>
<keyword evidence="2" id="KW-1185">Reference proteome</keyword>
<dbReference type="Proteomes" id="UP000014216">
    <property type="component" value="Unassembled WGS sequence"/>
</dbReference>
<gene>
    <name evidence="1" type="ORF">Dpo_3c00040</name>
</gene>
<evidence type="ECO:0000313" key="2">
    <source>
        <dbReference type="Proteomes" id="UP000014216"/>
    </source>
</evidence>
<protein>
    <submittedName>
        <fullName evidence="1">Uncharacterized protein</fullName>
    </submittedName>
</protein>
<accession>S0G5N6</accession>
<organism evidence="1 2">
    <name type="scientific">Desulfotignum phosphitoxidans DSM 13687</name>
    <dbReference type="NCBI Taxonomy" id="1286635"/>
    <lineage>
        <taxon>Bacteria</taxon>
        <taxon>Pseudomonadati</taxon>
        <taxon>Thermodesulfobacteriota</taxon>
        <taxon>Desulfobacteria</taxon>
        <taxon>Desulfobacterales</taxon>
        <taxon>Desulfobacteraceae</taxon>
        <taxon>Desulfotignum</taxon>
    </lineage>
</organism>
<comment type="caution">
    <text evidence="1">The sequence shown here is derived from an EMBL/GenBank/DDBJ whole genome shotgun (WGS) entry which is preliminary data.</text>
</comment>
<dbReference type="AlphaFoldDB" id="S0G5N6"/>